<accession>A0ABN9RW50</accession>
<organism evidence="4 5">
    <name type="scientific">Prorocentrum cordatum</name>
    <dbReference type="NCBI Taxonomy" id="2364126"/>
    <lineage>
        <taxon>Eukaryota</taxon>
        <taxon>Sar</taxon>
        <taxon>Alveolata</taxon>
        <taxon>Dinophyceae</taxon>
        <taxon>Prorocentrales</taxon>
        <taxon>Prorocentraceae</taxon>
        <taxon>Prorocentrum</taxon>
    </lineage>
</organism>
<reference evidence="4" key="1">
    <citation type="submission" date="2023-10" db="EMBL/GenBank/DDBJ databases">
        <authorList>
            <person name="Chen Y."/>
            <person name="Shah S."/>
            <person name="Dougan E. K."/>
            <person name="Thang M."/>
            <person name="Chan C."/>
        </authorList>
    </citation>
    <scope>NUCLEOTIDE SEQUENCE [LARGE SCALE GENOMIC DNA]</scope>
</reference>
<dbReference type="PANTHER" id="PTHR43081:SF1">
    <property type="entry name" value="ADENYLATE CYCLASE, TERMINAL-DIFFERENTIATION SPECIFIC"/>
    <property type="match status" value="1"/>
</dbReference>
<dbReference type="SMART" id="SM00044">
    <property type="entry name" value="CYCc"/>
    <property type="match status" value="1"/>
</dbReference>
<feature type="region of interest" description="Disordered" evidence="1">
    <location>
        <begin position="1"/>
        <end position="29"/>
    </location>
</feature>
<dbReference type="CDD" id="cd07302">
    <property type="entry name" value="CHD"/>
    <property type="match status" value="1"/>
</dbReference>
<proteinExistence type="predicted"/>
<evidence type="ECO:0000259" key="3">
    <source>
        <dbReference type="PROSITE" id="PS50125"/>
    </source>
</evidence>
<feature type="transmembrane region" description="Helical" evidence="2">
    <location>
        <begin position="149"/>
        <end position="173"/>
    </location>
</feature>
<dbReference type="PANTHER" id="PTHR43081">
    <property type="entry name" value="ADENYLATE CYCLASE, TERMINAL-DIFFERENTIATION SPECIFIC-RELATED"/>
    <property type="match status" value="1"/>
</dbReference>
<dbReference type="EMBL" id="CAUYUJ010008324">
    <property type="protein sequence ID" value="CAK0823577.1"/>
    <property type="molecule type" value="Genomic_DNA"/>
</dbReference>
<dbReference type="Proteomes" id="UP001189429">
    <property type="component" value="Unassembled WGS sequence"/>
</dbReference>
<evidence type="ECO:0000256" key="1">
    <source>
        <dbReference type="SAM" id="MobiDB-lite"/>
    </source>
</evidence>
<dbReference type="InterPro" id="IPR050697">
    <property type="entry name" value="Adenylyl/Guanylyl_Cyclase_3/4"/>
</dbReference>
<feature type="compositionally biased region" description="Basic and acidic residues" evidence="1">
    <location>
        <begin position="1"/>
        <end position="17"/>
    </location>
</feature>
<dbReference type="PROSITE" id="PS50125">
    <property type="entry name" value="GUANYLATE_CYCLASE_2"/>
    <property type="match status" value="1"/>
</dbReference>
<evidence type="ECO:0000256" key="2">
    <source>
        <dbReference type="SAM" id="Phobius"/>
    </source>
</evidence>
<comment type="caution">
    <text evidence="4">The sequence shown here is derived from an EMBL/GenBank/DDBJ whole genome shotgun (WGS) entry which is preliminary data.</text>
</comment>
<keyword evidence="2" id="KW-0472">Membrane</keyword>
<protein>
    <recommendedName>
        <fullName evidence="3">Guanylate cyclase domain-containing protein</fullName>
    </recommendedName>
</protein>
<keyword evidence="2" id="KW-0812">Transmembrane</keyword>
<evidence type="ECO:0000313" key="5">
    <source>
        <dbReference type="Proteomes" id="UP001189429"/>
    </source>
</evidence>
<keyword evidence="5" id="KW-1185">Reference proteome</keyword>
<dbReference type="InterPro" id="IPR029787">
    <property type="entry name" value="Nucleotide_cyclase"/>
</dbReference>
<dbReference type="InterPro" id="IPR001054">
    <property type="entry name" value="A/G_cyclase"/>
</dbReference>
<feature type="domain" description="Guanylate cyclase" evidence="3">
    <location>
        <begin position="683"/>
        <end position="817"/>
    </location>
</feature>
<sequence length="875" mass="97394">MFDRTTSRPDRTTRDLESTSASSKSLALPKEQRFWTGDLRFAEVALRDQLSKRGPPSSRPAIAAAAATRRLASASGSLREPPRATESHEQAEAVAGASAGDPRSGPGEAERPQLLPGTSRDTKDFRYNPQWKSWRHISKGHKRCFPPKLWVLLLLFFVVLMSLLTSLTVMWYVQNAGAVSSMGSLAAEQVEELDNEFDNQTNQLIEKLHWQSGLIEEFIVKQILCQPPSVVSLNRNLLMAASDTTANPLNLDLLLRWMWLELSEQFMYVEGVALTFPSGLYVEFERDSQRAGLVDKAHETYTMEFTPPAAWNASGCPTFCPGAEGLEHGQTYQFSLDPATGGILSLRENYSFDPLVRGWYSNTVAANGSLVWFGPYMTMSSPDGAAPHPSIALRAGRAHMVDGEVAAVLSSDITLDYLSWRLGNFSQTVHGTEGVIFIMDFDGRMVSHSHGMDFVVKFNSSDEENWQWLAMEIPCTLTRAVAARILRGHERPNESVGEVMSADGDTLIYTDKIIEAGDPDLGGIQWIVVDVQRTATYKRETRDSISEVEAELADRRQMLEVSLERQVLGYTIGTWAVSVILGAATLSCITRKITSPLREIHKNMRAFAKFDPETMEDMVTTASSGARRHRTFEIREIAEICDSFSYMAGGLQSFARYMDAHLVQILVRSKRQAQLGMAPADVTIFFSDLVGFTTMAESMDTAQLMELLGTYLEEMSNIVMSYGGVVGEFIGDAIMAWWNAPPLEYGEGHSEAAVAAALSQQRRLANLNAQWRDRGLPEMRMRMGLARGRVLSGNLGSSKRMKYGLVGDSVNLASRLEGLCRRYGVGSLVEDVRRRRVCTVPRWRLPRRRRFSTQEWYSRAAEEGTLFVGEGLSVP</sequence>
<gene>
    <name evidence="4" type="ORF">PCOR1329_LOCUS24232</name>
</gene>
<feature type="region of interest" description="Disordered" evidence="1">
    <location>
        <begin position="72"/>
        <end position="124"/>
    </location>
</feature>
<name>A0ABN9RW50_9DINO</name>
<dbReference type="SUPFAM" id="SSF55073">
    <property type="entry name" value="Nucleotide cyclase"/>
    <property type="match status" value="1"/>
</dbReference>
<dbReference type="Pfam" id="PF00211">
    <property type="entry name" value="Guanylate_cyc"/>
    <property type="match status" value="1"/>
</dbReference>
<dbReference type="Gene3D" id="3.30.70.1230">
    <property type="entry name" value="Nucleotide cyclase"/>
    <property type="match status" value="1"/>
</dbReference>
<evidence type="ECO:0000313" key="4">
    <source>
        <dbReference type="EMBL" id="CAK0823577.1"/>
    </source>
</evidence>
<feature type="compositionally biased region" description="Basic and acidic residues" evidence="1">
    <location>
        <begin position="80"/>
        <end position="91"/>
    </location>
</feature>
<keyword evidence="2" id="KW-1133">Transmembrane helix</keyword>